<comment type="caution">
    <text evidence="1">The sequence shown here is derived from an EMBL/GenBank/DDBJ whole genome shotgun (WGS) entry which is preliminary data.</text>
</comment>
<dbReference type="Pfam" id="PF01161">
    <property type="entry name" value="PBP"/>
    <property type="match status" value="1"/>
</dbReference>
<dbReference type="InterPro" id="IPR008914">
    <property type="entry name" value="PEBP"/>
</dbReference>
<dbReference type="Proteomes" id="UP000034646">
    <property type="component" value="Unassembled WGS sequence"/>
</dbReference>
<protein>
    <submittedName>
        <fullName evidence="1">PEBP family protein</fullName>
    </submittedName>
</protein>
<dbReference type="EMBL" id="LCFS01000002">
    <property type="protein sequence ID" value="KKT01093.1"/>
    <property type="molecule type" value="Genomic_DNA"/>
</dbReference>
<dbReference type="PANTHER" id="PTHR30289">
    <property type="entry name" value="UNCHARACTERIZED PROTEIN YBCL-RELATED"/>
    <property type="match status" value="1"/>
</dbReference>
<accession>A0A0G1DU36</accession>
<sequence length="148" mass="16250">MKIESDIFKNEGNIPAEYTCYGEEKGKMIPLKISGVPEETKSLALIVDDPDAPNGDFVHWIIWNIDPRTSTIETGAVPGATEGSTSLGKPGFVPPCPPSGIHHYNFKLYALDTTLDIPKSSFKRELLRAMEGHILESTTLTGLFGREM</sequence>
<dbReference type="InterPro" id="IPR036610">
    <property type="entry name" value="PEBP-like_sf"/>
</dbReference>
<dbReference type="InterPro" id="IPR005247">
    <property type="entry name" value="YbhB_YbcL/LppC-like"/>
</dbReference>
<dbReference type="PANTHER" id="PTHR30289:SF1">
    <property type="entry name" value="PEBP (PHOSPHATIDYLETHANOLAMINE-BINDING PROTEIN) FAMILY PROTEIN"/>
    <property type="match status" value="1"/>
</dbReference>
<dbReference type="AlphaFoldDB" id="A0A0G1DU36"/>
<evidence type="ECO:0000313" key="1">
    <source>
        <dbReference type="EMBL" id="KKT01093.1"/>
    </source>
</evidence>
<name>A0A0G1DU36_9BACT</name>
<evidence type="ECO:0000313" key="2">
    <source>
        <dbReference type="Proteomes" id="UP000034646"/>
    </source>
</evidence>
<reference evidence="1 2" key="1">
    <citation type="journal article" date="2015" name="Nature">
        <title>rRNA introns, odd ribosomes, and small enigmatic genomes across a large radiation of phyla.</title>
        <authorList>
            <person name="Brown C.T."/>
            <person name="Hug L.A."/>
            <person name="Thomas B.C."/>
            <person name="Sharon I."/>
            <person name="Castelle C.J."/>
            <person name="Singh A."/>
            <person name="Wilkins M.J."/>
            <person name="Williams K.H."/>
            <person name="Banfield J.F."/>
        </authorList>
    </citation>
    <scope>NUCLEOTIDE SEQUENCE [LARGE SCALE GENOMIC DNA]</scope>
</reference>
<dbReference type="NCBIfam" id="TIGR00481">
    <property type="entry name" value="YbhB/YbcL family Raf kinase inhibitor-like protein"/>
    <property type="match status" value="1"/>
</dbReference>
<dbReference type="CDD" id="cd00865">
    <property type="entry name" value="PEBP_bact_arch"/>
    <property type="match status" value="1"/>
</dbReference>
<organism evidence="1 2">
    <name type="scientific">Candidatus Nomurabacteria bacterium GW2011_GWA2_43_15</name>
    <dbReference type="NCBI Taxonomy" id="1618738"/>
    <lineage>
        <taxon>Bacteria</taxon>
        <taxon>Candidatus Nomuraibacteriota</taxon>
    </lineage>
</organism>
<dbReference type="Gene3D" id="3.90.280.10">
    <property type="entry name" value="PEBP-like"/>
    <property type="match status" value="1"/>
</dbReference>
<dbReference type="STRING" id="1618738.UV76_C0002G0006"/>
<gene>
    <name evidence="1" type="ORF">UV76_C0002G0006</name>
</gene>
<dbReference type="SUPFAM" id="SSF49777">
    <property type="entry name" value="PEBP-like"/>
    <property type="match status" value="1"/>
</dbReference>
<proteinExistence type="predicted"/>